<protein>
    <recommendedName>
        <fullName evidence="2">Tyrosinase copper-binding domain-containing protein</fullName>
    </recommendedName>
</protein>
<dbReference type="AlphaFoldDB" id="A0A0C2E240"/>
<dbReference type="Proteomes" id="UP000054047">
    <property type="component" value="Unassembled WGS sequence"/>
</dbReference>
<evidence type="ECO:0000313" key="4">
    <source>
        <dbReference type="Proteomes" id="UP000054047"/>
    </source>
</evidence>
<dbReference type="GO" id="GO:0016491">
    <property type="term" value="F:oxidoreductase activity"/>
    <property type="evidence" value="ECO:0007669"/>
    <property type="project" value="InterPro"/>
</dbReference>
<dbReference type="InterPro" id="IPR002227">
    <property type="entry name" value="Tyrosinase_Cu-bd"/>
</dbReference>
<keyword evidence="4" id="KW-1185">Reference proteome</keyword>
<dbReference type="SUPFAM" id="SSF48056">
    <property type="entry name" value="Di-copper centre-containing domain"/>
    <property type="match status" value="1"/>
</dbReference>
<evidence type="ECO:0000313" key="3">
    <source>
        <dbReference type="EMBL" id="KIH69487.1"/>
    </source>
</evidence>
<proteinExistence type="predicted"/>
<feature type="domain" description="Tyrosinase copper-binding" evidence="2">
    <location>
        <begin position="158"/>
        <end position="175"/>
    </location>
</feature>
<reference evidence="3 4" key="1">
    <citation type="submission" date="2013-12" db="EMBL/GenBank/DDBJ databases">
        <title>Draft genome of the parsitic nematode Ancylostoma duodenale.</title>
        <authorList>
            <person name="Mitreva M."/>
        </authorList>
    </citation>
    <scope>NUCLEOTIDE SEQUENCE [LARGE SCALE GENOMIC DNA]</scope>
    <source>
        <strain evidence="3 4">Zhejiang</strain>
    </source>
</reference>
<dbReference type="Gene3D" id="1.10.1280.10">
    <property type="entry name" value="Di-copper center containing domain from catechol oxidase"/>
    <property type="match status" value="1"/>
</dbReference>
<dbReference type="EMBL" id="KN726148">
    <property type="protein sequence ID" value="KIH69487.1"/>
    <property type="molecule type" value="Genomic_DNA"/>
</dbReference>
<feature type="signal peptide" evidence="1">
    <location>
        <begin position="1"/>
        <end position="16"/>
    </location>
</feature>
<organism evidence="3 4">
    <name type="scientific">Ancylostoma duodenale</name>
    <dbReference type="NCBI Taxonomy" id="51022"/>
    <lineage>
        <taxon>Eukaryota</taxon>
        <taxon>Metazoa</taxon>
        <taxon>Ecdysozoa</taxon>
        <taxon>Nematoda</taxon>
        <taxon>Chromadorea</taxon>
        <taxon>Rhabditida</taxon>
        <taxon>Rhabditina</taxon>
        <taxon>Rhabditomorpha</taxon>
        <taxon>Strongyloidea</taxon>
        <taxon>Ancylostomatidae</taxon>
        <taxon>Ancylostomatinae</taxon>
        <taxon>Ancylostoma</taxon>
    </lineage>
</organism>
<dbReference type="Pfam" id="PF00264">
    <property type="entry name" value="Tyrosinase"/>
    <property type="match status" value="1"/>
</dbReference>
<accession>A0A0C2E240</accession>
<keyword evidence="1" id="KW-0732">Signal</keyword>
<name>A0A0C2E240_9BILA</name>
<sequence>MLPLLLLLSYVDTLFAINACLLDSLNPGRQIVCDQIFNFNQVSLQISVPNLVSTALPRAIDGSGITMADAISGALPSDRNQCLSIECACGFIQGANYDGSRCNLPDGNVMGQVQRREFRTLSAAERALYRQAFLAVQGTMYRQLGTIHSNFNQSPGAHSDPNFLAWHREFLKRLELAMRTTPVTGRTTRRSLDQWNGQVTLFSFSDIADIINNQGVNDLLGATAGGNFSNNSQGRTLK</sequence>
<gene>
    <name evidence="3" type="ORF">ANCDUO_00172</name>
</gene>
<evidence type="ECO:0000259" key="2">
    <source>
        <dbReference type="PROSITE" id="PS00497"/>
    </source>
</evidence>
<dbReference type="InterPro" id="IPR008922">
    <property type="entry name" value="Di-copper_centre_dom_sf"/>
</dbReference>
<evidence type="ECO:0000256" key="1">
    <source>
        <dbReference type="SAM" id="SignalP"/>
    </source>
</evidence>
<dbReference type="OrthoDB" id="6132182at2759"/>
<feature type="chain" id="PRO_5002147703" description="Tyrosinase copper-binding domain-containing protein" evidence="1">
    <location>
        <begin position="17"/>
        <end position="238"/>
    </location>
</feature>
<dbReference type="PROSITE" id="PS00497">
    <property type="entry name" value="TYROSINASE_1"/>
    <property type="match status" value="1"/>
</dbReference>